<accession>A0AA40SRC0</accession>
<keyword evidence="4 9" id="KW-0812">Transmembrane</keyword>
<evidence type="ECO:0000256" key="3">
    <source>
        <dbReference type="ARBA" id="ARBA00022475"/>
    </source>
</evidence>
<dbReference type="CDD" id="cd06582">
    <property type="entry name" value="TM_PBP1_LivH_like"/>
    <property type="match status" value="1"/>
</dbReference>
<keyword evidence="2" id="KW-0813">Transport</keyword>
<organism evidence="10 11">
    <name type="scientific">Microbacterium invictum</name>
    <dbReference type="NCBI Taxonomy" id="515415"/>
    <lineage>
        <taxon>Bacteria</taxon>
        <taxon>Bacillati</taxon>
        <taxon>Actinomycetota</taxon>
        <taxon>Actinomycetes</taxon>
        <taxon>Micrococcales</taxon>
        <taxon>Microbacteriaceae</taxon>
        <taxon>Microbacterium</taxon>
    </lineage>
</organism>
<comment type="similarity">
    <text evidence="8">Belongs to the binding-protein-dependent transport system permease family. LivHM subfamily.</text>
</comment>
<dbReference type="EMBL" id="JACIFH010000001">
    <property type="protein sequence ID" value="MBB4141007.1"/>
    <property type="molecule type" value="Genomic_DNA"/>
</dbReference>
<feature type="transmembrane region" description="Helical" evidence="9">
    <location>
        <begin position="177"/>
        <end position="195"/>
    </location>
</feature>
<reference evidence="10 11" key="1">
    <citation type="submission" date="2020-08" db="EMBL/GenBank/DDBJ databases">
        <title>Sequencing the genomes of 1000 actinobacteria strains.</title>
        <authorList>
            <person name="Klenk H.-P."/>
        </authorList>
    </citation>
    <scope>NUCLEOTIDE SEQUENCE [LARGE SCALE GENOMIC DNA]</scope>
    <source>
        <strain evidence="10 11">DSM 19600</strain>
    </source>
</reference>
<dbReference type="GO" id="GO:0005886">
    <property type="term" value="C:plasma membrane"/>
    <property type="evidence" value="ECO:0007669"/>
    <property type="project" value="UniProtKB-SubCell"/>
</dbReference>
<feature type="transmembrane region" description="Helical" evidence="9">
    <location>
        <begin position="94"/>
        <end position="113"/>
    </location>
</feature>
<feature type="transmembrane region" description="Helical" evidence="9">
    <location>
        <begin position="58"/>
        <end position="82"/>
    </location>
</feature>
<gene>
    <name evidence="10" type="ORF">BKA10_002801</name>
</gene>
<comment type="subcellular location">
    <subcellularLocation>
        <location evidence="1">Cell membrane</location>
        <topology evidence="1">Multi-pass membrane protein</topology>
    </subcellularLocation>
</comment>
<dbReference type="InterPro" id="IPR052157">
    <property type="entry name" value="BCAA_transport_permease"/>
</dbReference>
<name>A0AA40SRC0_9MICO</name>
<feature type="transmembrane region" description="Helical" evidence="9">
    <location>
        <begin position="237"/>
        <end position="258"/>
    </location>
</feature>
<feature type="transmembrane region" description="Helical" evidence="9">
    <location>
        <begin position="264"/>
        <end position="285"/>
    </location>
</feature>
<proteinExistence type="inferred from homology"/>
<dbReference type="PANTHER" id="PTHR11795:SF451">
    <property type="entry name" value="ABC TRANSPORTER PERMEASE PROTEIN"/>
    <property type="match status" value="1"/>
</dbReference>
<dbReference type="Proteomes" id="UP000549113">
    <property type="component" value="Unassembled WGS sequence"/>
</dbReference>
<evidence type="ECO:0000313" key="11">
    <source>
        <dbReference type="Proteomes" id="UP000549113"/>
    </source>
</evidence>
<feature type="transmembrane region" description="Helical" evidence="9">
    <location>
        <begin position="201"/>
        <end position="225"/>
    </location>
</feature>
<protein>
    <submittedName>
        <fullName evidence="10">Branched-chain amino acid transport system permease protein</fullName>
    </submittedName>
</protein>
<comment type="caution">
    <text evidence="10">The sequence shown here is derived from an EMBL/GenBank/DDBJ whole genome shotgun (WGS) entry which is preliminary data.</text>
</comment>
<dbReference type="InterPro" id="IPR001851">
    <property type="entry name" value="ABC_transp_permease"/>
</dbReference>
<dbReference type="Pfam" id="PF02653">
    <property type="entry name" value="BPD_transp_2"/>
    <property type="match status" value="1"/>
</dbReference>
<evidence type="ECO:0000256" key="4">
    <source>
        <dbReference type="ARBA" id="ARBA00022692"/>
    </source>
</evidence>
<dbReference type="GO" id="GO:0006865">
    <property type="term" value="P:amino acid transport"/>
    <property type="evidence" value="ECO:0007669"/>
    <property type="project" value="UniProtKB-KW"/>
</dbReference>
<dbReference type="AlphaFoldDB" id="A0AA40SRC0"/>
<feature type="transmembrane region" description="Helical" evidence="9">
    <location>
        <begin position="12"/>
        <end position="38"/>
    </location>
</feature>
<keyword evidence="5" id="KW-0029">Amino-acid transport</keyword>
<dbReference type="RefSeq" id="WP_183500539.1">
    <property type="nucleotide sequence ID" value="NZ_BAABCO010000004.1"/>
</dbReference>
<evidence type="ECO:0000256" key="6">
    <source>
        <dbReference type="ARBA" id="ARBA00022989"/>
    </source>
</evidence>
<keyword evidence="11" id="KW-1185">Reference proteome</keyword>
<keyword evidence="6 9" id="KW-1133">Transmembrane helix</keyword>
<evidence type="ECO:0000256" key="8">
    <source>
        <dbReference type="ARBA" id="ARBA00037998"/>
    </source>
</evidence>
<evidence type="ECO:0000256" key="7">
    <source>
        <dbReference type="ARBA" id="ARBA00023136"/>
    </source>
</evidence>
<evidence type="ECO:0000256" key="1">
    <source>
        <dbReference type="ARBA" id="ARBA00004651"/>
    </source>
</evidence>
<feature type="transmembrane region" description="Helical" evidence="9">
    <location>
        <begin position="141"/>
        <end position="165"/>
    </location>
</feature>
<evidence type="ECO:0000256" key="2">
    <source>
        <dbReference type="ARBA" id="ARBA00022448"/>
    </source>
</evidence>
<dbReference type="GO" id="GO:0022857">
    <property type="term" value="F:transmembrane transporter activity"/>
    <property type="evidence" value="ECO:0007669"/>
    <property type="project" value="InterPro"/>
</dbReference>
<evidence type="ECO:0000256" key="9">
    <source>
        <dbReference type="SAM" id="Phobius"/>
    </source>
</evidence>
<evidence type="ECO:0000256" key="5">
    <source>
        <dbReference type="ARBA" id="ARBA00022970"/>
    </source>
</evidence>
<evidence type="ECO:0000313" key="10">
    <source>
        <dbReference type="EMBL" id="MBB4141007.1"/>
    </source>
</evidence>
<keyword evidence="7 9" id="KW-0472">Membrane</keyword>
<keyword evidence="3" id="KW-1003">Cell membrane</keyword>
<dbReference type="PANTHER" id="PTHR11795">
    <property type="entry name" value="BRANCHED-CHAIN AMINO ACID TRANSPORT SYSTEM PERMEASE PROTEIN LIVH"/>
    <property type="match status" value="1"/>
</dbReference>
<sequence length="293" mass="30095">MIEFLQISLDGLMTGLVYAALALAISVVFQGTGMLNLAQGEMAVLATYIAYSAMIAGWPLWLSIVFAIAASGVIGAAIYLLVVRWVDRRNQTALTTLGVTLLLGINAIVSMIWGTDPRNFPNPFGTWVVEFAGLRLTSQQIGGAALVLAAMGLMALLFTRTMFGLRLRAVAQNQSSAALLGLSAGLWLAAGWVVASAVGTVAGVVAAPTVGLSPAMLTVALLMALAATNLGGINSRIGVVIGGLLIGLLSAIGGRYVPGLGGDLNVLLAFAVVIGVVMFKPAGLFGHESTVRA</sequence>